<evidence type="ECO:0000313" key="16">
    <source>
        <dbReference type="EMBL" id="KAG0667218.1"/>
    </source>
</evidence>
<dbReference type="GO" id="GO:0000786">
    <property type="term" value="C:nucleosome"/>
    <property type="evidence" value="ECO:0007669"/>
    <property type="project" value="UniProtKB-KW"/>
</dbReference>
<feature type="compositionally biased region" description="Gly residues" evidence="14">
    <location>
        <begin position="28"/>
        <end position="44"/>
    </location>
</feature>
<organism evidence="16 17">
    <name type="scientific">Rhodotorula mucilaginosa</name>
    <name type="common">Yeast</name>
    <name type="synonym">Rhodotorula rubra</name>
    <dbReference type="NCBI Taxonomy" id="5537"/>
    <lineage>
        <taxon>Eukaryota</taxon>
        <taxon>Fungi</taxon>
        <taxon>Dikarya</taxon>
        <taxon>Basidiomycota</taxon>
        <taxon>Pucciniomycotina</taxon>
        <taxon>Microbotryomycetes</taxon>
        <taxon>Sporidiobolales</taxon>
        <taxon>Sporidiobolaceae</taxon>
        <taxon>Rhodotorula</taxon>
    </lineage>
</organism>
<feature type="domain" description="Core Histone H2A/H2B/H3" evidence="15">
    <location>
        <begin position="81"/>
        <end position="175"/>
    </location>
</feature>
<evidence type="ECO:0000256" key="8">
    <source>
        <dbReference type="ARBA" id="ARBA00023328"/>
    </source>
</evidence>
<dbReference type="OrthoDB" id="842664at2759"/>
<evidence type="ECO:0000256" key="11">
    <source>
        <dbReference type="ARBA" id="ARBA00044180"/>
    </source>
</evidence>
<feature type="compositionally biased region" description="Low complexity" evidence="14">
    <location>
        <begin position="10"/>
        <end position="20"/>
    </location>
</feature>
<evidence type="ECO:0000256" key="6">
    <source>
        <dbReference type="ARBA" id="ARBA00023242"/>
    </source>
</evidence>
<comment type="caution">
    <text evidence="16">The sequence shown here is derived from an EMBL/GenBank/DDBJ whole genome shotgun (WGS) entry which is preliminary data.</text>
</comment>
<dbReference type="InterPro" id="IPR000164">
    <property type="entry name" value="Histone_H3/CENP-A"/>
</dbReference>
<dbReference type="PROSITE" id="PS00959">
    <property type="entry name" value="HISTONE_H3_2"/>
    <property type="match status" value="1"/>
</dbReference>
<evidence type="ECO:0000256" key="14">
    <source>
        <dbReference type="SAM" id="MobiDB-lite"/>
    </source>
</evidence>
<dbReference type="PRINTS" id="PR00622">
    <property type="entry name" value="HISTONEH3"/>
</dbReference>
<comment type="subunit">
    <text evidence="10">Component of centromeric nucleosomes, where DNA is wrapped around a histone octamer core. The octamer contains two molecules each of H2A, H2B, CSE4/CENPA and H4 assembled in one CSE4-H4 heterotetramer and two H2A-H2B heterodimers. Interacts with the inner kinetochore.</text>
</comment>
<dbReference type="PANTHER" id="PTHR45810">
    <property type="entry name" value="HISTONE H3.2"/>
    <property type="match status" value="1"/>
</dbReference>
<keyword evidence="6" id="KW-0539">Nucleus</keyword>
<dbReference type="GO" id="GO:0030527">
    <property type="term" value="F:structural constituent of chromatin"/>
    <property type="evidence" value="ECO:0007669"/>
    <property type="project" value="InterPro"/>
</dbReference>
<evidence type="ECO:0000256" key="10">
    <source>
        <dbReference type="ARBA" id="ARBA00044024"/>
    </source>
</evidence>
<comment type="subcellular location">
    <subcellularLocation>
        <location evidence="2">Chromosome</location>
        <location evidence="2">Centromere</location>
    </subcellularLocation>
    <subcellularLocation>
        <location evidence="1">Nucleus</location>
    </subcellularLocation>
</comment>
<keyword evidence="4" id="KW-0158">Chromosome</keyword>
<dbReference type="InterPro" id="IPR007125">
    <property type="entry name" value="H2A/H2B/H3"/>
</dbReference>
<dbReference type="SUPFAM" id="SSF47113">
    <property type="entry name" value="Histone-fold"/>
    <property type="match status" value="1"/>
</dbReference>
<dbReference type="GO" id="GO:0005634">
    <property type="term" value="C:nucleus"/>
    <property type="evidence" value="ECO:0007669"/>
    <property type="project" value="UniProtKB-SubCell"/>
</dbReference>
<dbReference type="InterPro" id="IPR009072">
    <property type="entry name" value="Histone-fold"/>
</dbReference>
<name>A0A9P6W8V1_RHOMI</name>
<dbReference type="GO" id="GO:0003677">
    <property type="term" value="F:DNA binding"/>
    <property type="evidence" value="ECO:0007669"/>
    <property type="project" value="UniProtKB-KW"/>
</dbReference>
<dbReference type="Gene3D" id="1.10.20.10">
    <property type="entry name" value="Histone, subunit A"/>
    <property type="match status" value="1"/>
</dbReference>
<feature type="region of interest" description="Disordered" evidence="14">
    <location>
        <begin position="1"/>
        <end position="77"/>
    </location>
</feature>
<dbReference type="CDD" id="cd22911">
    <property type="entry name" value="HFD_H3"/>
    <property type="match status" value="1"/>
</dbReference>
<evidence type="ECO:0000256" key="4">
    <source>
        <dbReference type="ARBA" id="ARBA00022454"/>
    </source>
</evidence>
<dbReference type="EMBL" id="PUHQ01000002">
    <property type="protein sequence ID" value="KAG0667218.1"/>
    <property type="molecule type" value="Genomic_DNA"/>
</dbReference>
<feature type="compositionally biased region" description="Low complexity" evidence="14">
    <location>
        <begin position="45"/>
        <end position="67"/>
    </location>
</feature>
<evidence type="ECO:0000313" key="17">
    <source>
        <dbReference type="Proteomes" id="UP000777482"/>
    </source>
</evidence>
<evidence type="ECO:0000259" key="15">
    <source>
        <dbReference type="Pfam" id="PF00125"/>
    </source>
</evidence>
<evidence type="ECO:0000256" key="13">
    <source>
        <dbReference type="ARBA" id="ARBA00044336"/>
    </source>
</evidence>
<protein>
    <recommendedName>
        <fullName evidence="11">Histone H3-like centromeric protein CSE4</fullName>
    </recommendedName>
    <alternativeName>
        <fullName evidence="13">CENP-A homolog</fullName>
    </alternativeName>
    <alternativeName>
        <fullName evidence="12">CENPA homolog</fullName>
    </alternativeName>
</protein>
<gene>
    <name evidence="16" type="primary">CSE4</name>
    <name evidence="16" type="ORF">C6P46_002630</name>
</gene>
<evidence type="ECO:0000256" key="1">
    <source>
        <dbReference type="ARBA" id="ARBA00004123"/>
    </source>
</evidence>
<keyword evidence="7" id="KW-0544">Nucleosome core</keyword>
<evidence type="ECO:0000256" key="2">
    <source>
        <dbReference type="ARBA" id="ARBA00004584"/>
    </source>
</evidence>
<sequence>MAQSPRKKTVVAAKKTVTTVQRRVSGMALGGGQAAPRRGPGGGAAAAAGKAPRKTTGGKTRPGQAAPPAQPAPRKPHRFRPGTVALREIRFFQKSTNLLLRRLPFARLVREIAMEFFEDEDGNSTGLRWQSSALLALQEATEAYLVHLFEDSNLCALHAKRVTIMQRDMQLVRRIRGDFM</sequence>
<comment type="similarity">
    <text evidence="3">Belongs to the histone H3 family.</text>
</comment>
<reference evidence="16 17" key="1">
    <citation type="submission" date="2020-11" db="EMBL/GenBank/DDBJ databases">
        <title>Kefir isolates.</title>
        <authorList>
            <person name="Marcisauskas S."/>
            <person name="Kim Y."/>
            <person name="Blasche S."/>
        </authorList>
    </citation>
    <scope>NUCLEOTIDE SEQUENCE [LARGE SCALE GENOMIC DNA]</scope>
    <source>
        <strain evidence="16 17">KR</strain>
    </source>
</reference>
<keyword evidence="8" id="KW-0137">Centromere</keyword>
<dbReference type="GO" id="GO:0046982">
    <property type="term" value="F:protein heterodimerization activity"/>
    <property type="evidence" value="ECO:0007669"/>
    <property type="project" value="InterPro"/>
</dbReference>
<keyword evidence="5 16" id="KW-0238">DNA-binding</keyword>
<accession>A0A9P6W8V1</accession>
<evidence type="ECO:0000256" key="3">
    <source>
        <dbReference type="ARBA" id="ARBA00010343"/>
    </source>
</evidence>
<dbReference type="SMART" id="SM00428">
    <property type="entry name" value="H3"/>
    <property type="match status" value="1"/>
</dbReference>
<dbReference type="Proteomes" id="UP000777482">
    <property type="component" value="Unassembled WGS sequence"/>
</dbReference>
<comment type="function">
    <text evidence="9">Histone H3-like nucleosomal protein that is specifically found in centromeric nucleosomes. Replaces conventional H3 in the nucleosome core of centromeric chromatin that serves as an assembly site for the inner kinetochore. Required for recruitment and assembly of kinetochore proteins, mitotic progression and chromosome segregation. May serve as an epigenetic mark that propagates centromere identity through replication and cell division.</text>
</comment>
<evidence type="ECO:0000256" key="12">
    <source>
        <dbReference type="ARBA" id="ARBA00044234"/>
    </source>
</evidence>
<dbReference type="AlphaFoldDB" id="A0A9P6W8V1"/>
<keyword evidence="17" id="KW-1185">Reference proteome</keyword>
<evidence type="ECO:0000256" key="9">
    <source>
        <dbReference type="ARBA" id="ARBA00043846"/>
    </source>
</evidence>
<proteinExistence type="inferred from homology"/>
<evidence type="ECO:0000256" key="5">
    <source>
        <dbReference type="ARBA" id="ARBA00023125"/>
    </source>
</evidence>
<dbReference type="GO" id="GO:0000775">
    <property type="term" value="C:chromosome, centromeric region"/>
    <property type="evidence" value="ECO:0007669"/>
    <property type="project" value="UniProtKB-SubCell"/>
</dbReference>
<dbReference type="Pfam" id="PF00125">
    <property type="entry name" value="Histone"/>
    <property type="match status" value="1"/>
</dbReference>
<dbReference type="FunFam" id="1.10.20.10:FF:000087">
    <property type="entry name" value="Probable histone 3"/>
    <property type="match status" value="1"/>
</dbReference>
<evidence type="ECO:0000256" key="7">
    <source>
        <dbReference type="ARBA" id="ARBA00023269"/>
    </source>
</evidence>